<gene>
    <name evidence="1" type="ORF">GLYMA_08G342700</name>
</gene>
<accession>K7LAL0</accession>
<dbReference type="HOGENOM" id="CLU_2296760_0_0_1"/>
<keyword evidence="3" id="KW-1185">Reference proteome</keyword>
<dbReference type="Proteomes" id="UP000008827">
    <property type="component" value="Chromosome 8"/>
</dbReference>
<reference evidence="2" key="2">
    <citation type="submission" date="2018-02" db="UniProtKB">
        <authorList>
            <consortium name="EnsemblPlants"/>
        </authorList>
    </citation>
    <scope>IDENTIFICATION</scope>
    <source>
        <strain evidence="2">Williams 82</strain>
    </source>
</reference>
<proteinExistence type="predicted"/>
<reference evidence="1" key="3">
    <citation type="submission" date="2018-07" db="EMBL/GenBank/DDBJ databases">
        <title>WGS assembly of Glycine max.</title>
        <authorList>
            <person name="Schmutz J."/>
            <person name="Cannon S."/>
            <person name="Schlueter J."/>
            <person name="Ma J."/>
            <person name="Mitros T."/>
            <person name="Nelson W."/>
            <person name="Hyten D."/>
            <person name="Song Q."/>
            <person name="Thelen J."/>
            <person name="Cheng J."/>
            <person name="Xu D."/>
            <person name="Hellsten U."/>
            <person name="May G."/>
            <person name="Yu Y."/>
            <person name="Sakurai T."/>
            <person name="Umezawa T."/>
            <person name="Bhattacharyya M."/>
            <person name="Sandhu D."/>
            <person name="Valliyodan B."/>
            <person name="Lindquist E."/>
            <person name="Peto M."/>
            <person name="Grant D."/>
            <person name="Shu S."/>
            <person name="Goodstein D."/>
            <person name="Barry K."/>
            <person name="Futrell-Griggs M."/>
            <person name="Abernathy B."/>
            <person name="Du J."/>
            <person name="Tian Z."/>
            <person name="Zhu L."/>
            <person name="Gill N."/>
            <person name="Joshi T."/>
            <person name="Libault M."/>
            <person name="Sethuraman A."/>
            <person name="Zhang X."/>
            <person name="Shinozaki K."/>
            <person name="Nguyen H."/>
            <person name="Wing R."/>
            <person name="Cregan P."/>
            <person name="Specht J."/>
            <person name="Grimwood J."/>
            <person name="Rokhsar D."/>
            <person name="Stacey G."/>
            <person name="Shoemaker R."/>
            <person name="Jackson S."/>
        </authorList>
    </citation>
    <scope>NUCLEOTIDE SEQUENCE</scope>
    <source>
        <tissue evidence="1">Callus</tissue>
    </source>
</reference>
<evidence type="ECO:0000313" key="1">
    <source>
        <dbReference type="EMBL" id="KRH46567.1"/>
    </source>
</evidence>
<dbReference type="AlphaFoldDB" id="K7LAL0"/>
<protein>
    <submittedName>
        <fullName evidence="1 2">Uncharacterized protein</fullName>
    </submittedName>
</protein>
<dbReference type="Gramene" id="KRH46567">
    <property type="protein sequence ID" value="KRH46567"/>
    <property type="gene ID" value="GLYMA_08G342700"/>
</dbReference>
<dbReference type="InParanoid" id="K7LAL0"/>
<evidence type="ECO:0000313" key="3">
    <source>
        <dbReference type="Proteomes" id="UP000008827"/>
    </source>
</evidence>
<organism evidence="1">
    <name type="scientific">Glycine max</name>
    <name type="common">Soybean</name>
    <name type="synonym">Glycine hispida</name>
    <dbReference type="NCBI Taxonomy" id="3847"/>
    <lineage>
        <taxon>Eukaryota</taxon>
        <taxon>Viridiplantae</taxon>
        <taxon>Streptophyta</taxon>
        <taxon>Embryophyta</taxon>
        <taxon>Tracheophyta</taxon>
        <taxon>Spermatophyta</taxon>
        <taxon>Magnoliopsida</taxon>
        <taxon>eudicotyledons</taxon>
        <taxon>Gunneridae</taxon>
        <taxon>Pentapetalae</taxon>
        <taxon>rosids</taxon>
        <taxon>fabids</taxon>
        <taxon>Fabales</taxon>
        <taxon>Fabaceae</taxon>
        <taxon>Papilionoideae</taxon>
        <taxon>50 kb inversion clade</taxon>
        <taxon>NPAAA clade</taxon>
        <taxon>indigoferoid/millettioid clade</taxon>
        <taxon>Phaseoleae</taxon>
        <taxon>Glycine</taxon>
        <taxon>Glycine subgen. Soja</taxon>
    </lineage>
</organism>
<reference evidence="1 2" key="1">
    <citation type="journal article" date="2010" name="Nature">
        <title>Genome sequence of the palaeopolyploid soybean.</title>
        <authorList>
            <person name="Schmutz J."/>
            <person name="Cannon S.B."/>
            <person name="Schlueter J."/>
            <person name="Ma J."/>
            <person name="Mitros T."/>
            <person name="Nelson W."/>
            <person name="Hyten D.L."/>
            <person name="Song Q."/>
            <person name="Thelen J.J."/>
            <person name="Cheng J."/>
            <person name="Xu D."/>
            <person name="Hellsten U."/>
            <person name="May G.D."/>
            <person name="Yu Y."/>
            <person name="Sakurai T."/>
            <person name="Umezawa T."/>
            <person name="Bhattacharyya M.K."/>
            <person name="Sandhu D."/>
            <person name="Valliyodan B."/>
            <person name="Lindquist E."/>
            <person name="Peto M."/>
            <person name="Grant D."/>
            <person name="Shu S."/>
            <person name="Goodstein D."/>
            <person name="Barry K."/>
            <person name="Futrell-Griggs M."/>
            <person name="Abernathy B."/>
            <person name="Du J."/>
            <person name="Tian Z."/>
            <person name="Zhu L."/>
            <person name="Gill N."/>
            <person name="Joshi T."/>
            <person name="Libault M."/>
            <person name="Sethuraman A."/>
            <person name="Zhang X.-C."/>
            <person name="Shinozaki K."/>
            <person name="Nguyen H.T."/>
            <person name="Wing R.A."/>
            <person name="Cregan P."/>
            <person name="Specht J."/>
            <person name="Grimwood J."/>
            <person name="Rokhsar D."/>
            <person name="Stacey G."/>
            <person name="Shoemaker R.C."/>
            <person name="Jackson S.A."/>
        </authorList>
    </citation>
    <scope>NUCLEOTIDE SEQUENCE [LARGE SCALE GENOMIC DNA]</scope>
    <source>
        <strain evidence="2">cv. Williams 82</strain>
        <tissue evidence="1">Callus</tissue>
    </source>
</reference>
<evidence type="ECO:0000313" key="2">
    <source>
        <dbReference type="EnsemblPlants" id="KRH46567"/>
    </source>
</evidence>
<name>K7LAL0_SOYBN</name>
<dbReference type="EnsemblPlants" id="KRH46567">
    <property type="protein sequence ID" value="KRH46567"/>
    <property type="gene ID" value="GLYMA_08G342700"/>
</dbReference>
<dbReference type="PaxDb" id="3847-GLYMA08G45670.1"/>
<sequence length="101" mass="11107">MEFRNLNQPTSSMVCALRIIRSFHLNICFLLCRLGLQATSASSSAIVVRTCGLTPLASSFSHPSPLDLLLPPTILNSRRSPASSLNFGGFVRVREIRILHI</sequence>
<dbReference type="EMBL" id="CM000841">
    <property type="protein sequence ID" value="KRH46567.1"/>
    <property type="molecule type" value="Genomic_DNA"/>
</dbReference>